<evidence type="ECO:0000256" key="3">
    <source>
        <dbReference type="ARBA" id="ARBA00022692"/>
    </source>
</evidence>
<accession>A0A383UZ70</accession>
<keyword evidence="4 10" id="KW-1133">Transmembrane helix</keyword>
<dbReference type="GO" id="GO:0016020">
    <property type="term" value="C:membrane"/>
    <property type="evidence" value="ECO:0007669"/>
    <property type="project" value="UniProtKB-SubCell"/>
</dbReference>
<keyword evidence="5 10" id="KW-0472">Membrane</keyword>
<comment type="domain">
    <text evidence="10">The DHHC domain is required for palmitoyltransferase activity.</text>
</comment>
<dbReference type="Pfam" id="PF01529">
    <property type="entry name" value="DHHC"/>
    <property type="match status" value="1"/>
</dbReference>
<comment type="similarity">
    <text evidence="10">Belongs to the DHHC palmitoyltransferase family.</text>
</comment>
<evidence type="ECO:0000256" key="10">
    <source>
        <dbReference type="RuleBase" id="RU079119"/>
    </source>
</evidence>
<dbReference type="PANTHER" id="PTHR22883:SF288">
    <property type="entry name" value="PALMITOYLTRANSFERASE SWF1"/>
    <property type="match status" value="1"/>
</dbReference>
<evidence type="ECO:0000256" key="7">
    <source>
        <dbReference type="ARBA" id="ARBA00023288"/>
    </source>
</evidence>
<sequence length="395" mass="45670">MGSVKLVATSILLISFFTFVAFFGRLPQFRNTPIGWLYKLLWIRIPTALRYLDIKLTRGRFSPWVIKQAHHLWNDRHPVVLIFFMVLLGVSEVMFLPPAWPLLSSFRRCNAFIVVGLPWLFLYASAASDPGYITRSNHSQQMSLYPYNFVIFYPGQSCRTCLLLKPARSKHCSICKRCISKHDHHCIFINNCVGYGNYHFFLSLLASTAFLSTYATYVGLSILSGLIRIEIPSWSLRGKDYSWSQYFNTLAWALNQQMRIGAVTLLCLLTSPLIIGLLSYHLYLVWAGMTTNESMKWSDLQADISDGYAFIRSLPKDRQKDDRYEPLWTQWPKESEYILTRSHDGLPRHNIIGTGEWEPVWKIDNIDNLYDLGLAQNLKDIFRPTNSFKNLEHTG</sequence>
<evidence type="ECO:0000256" key="2">
    <source>
        <dbReference type="ARBA" id="ARBA00022679"/>
    </source>
</evidence>
<dbReference type="PANTHER" id="PTHR22883">
    <property type="entry name" value="ZINC FINGER DHHC DOMAIN CONTAINING PROTEIN"/>
    <property type="match status" value="1"/>
</dbReference>
<feature type="domain" description="Palmitoyltransferase DHHC" evidence="11">
    <location>
        <begin position="154"/>
        <end position="297"/>
    </location>
</feature>
<feature type="transmembrane region" description="Helical" evidence="10">
    <location>
        <begin position="109"/>
        <end position="126"/>
    </location>
</feature>
<evidence type="ECO:0000313" key="12">
    <source>
        <dbReference type="EMBL" id="SZF05631.1"/>
    </source>
</evidence>
<feature type="transmembrane region" description="Helical" evidence="10">
    <location>
        <begin position="200"/>
        <end position="227"/>
    </location>
</feature>
<keyword evidence="2 10" id="KW-0808">Transferase</keyword>
<proteinExistence type="inferred from homology"/>
<keyword evidence="3 10" id="KW-0812">Transmembrane</keyword>
<evidence type="ECO:0000256" key="9">
    <source>
        <dbReference type="ARBA" id="ARBA00048048"/>
    </source>
</evidence>
<dbReference type="Proteomes" id="UP000275772">
    <property type="component" value="Unassembled WGS sequence"/>
</dbReference>
<evidence type="ECO:0000259" key="11">
    <source>
        <dbReference type="Pfam" id="PF01529"/>
    </source>
</evidence>
<gene>
    <name evidence="12" type="ORF">BLGHR1_16434</name>
</gene>
<evidence type="ECO:0000256" key="1">
    <source>
        <dbReference type="ARBA" id="ARBA00004141"/>
    </source>
</evidence>
<feature type="transmembrane region" description="Helical" evidence="10">
    <location>
        <begin position="6"/>
        <end position="24"/>
    </location>
</feature>
<dbReference type="GO" id="GO:0005783">
    <property type="term" value="C:endoplasmic reticulum"/>
    <property type="evidence" value="ECO:0007669"/>
    <property type="project" value="TreeGrafter"/>
</dbReference>
<dbReference type="VEuPathDB" id="FungiDB:BLGHR1_16434"/>
<dbReference type="GO" id="GO:0019706">
    <property type="term" value="F:protein-cysteine S-palmitoyltransferase activity"/>
    <property type="evidence" value="ECO:0007669"/>
    <property type="project" value="UniProtKB-EC"/>
</dbReference>
<keyword evidence="6" id="KW-0564">Palmitate</keyword>
<dbReference type="GO" id="GO:0005794">
    <property type="term" value="C:Golgi apparatus"/>
    <property type="evidence" value="ECO:0007669"/>
    <property type="project" value="TreeGrafter"/>
</dbReference>
<dbReference type="PROSITE" id="PS50216">
    <property type="entry name" value="DHHC"/>
    <property type="match status" value="1"/>
</dbReference>
<organism evidence="12 13">
    <name type="scientific">Blumeria hordei</name>
    <name type="common">Barley powdery mildew</name>
    <name type="synonym">Blumeria graminis f. sp. hordei</name>
    <dbReference type="NCBI Taxonomy" id="2867405"/>
    <lineage>
        <taxon>Eukaryota</taxon>
        <taxon>Fungi</taxon>
        <taxon>Dikarya</taxon>
        <taxon>Ascomycota</taxon>
        <taxon>Pezizomycotina</taxon>
        <taxon>Leotiomycetes</taxon>
        <taxon>Erysiphales</taxon>
        <taxon>Erysiphaceae</taxon>
        <taxon>Blumeria</taxon>
    </lineage>
</organism>
<keyword evidence="7" id="KW-0449">Lipoprotein</keyword>
<dbReference type="GO" id="GO:0006612">
    <property type="term" value="P:protein targeting to membrane"/>
    <property type="evidence" value="ECO:0007669"/>
    <property type="project" value="TreeGrafter"/>
</dbReference>
<comment type="subcellular location">
    <subcellularLocation>
        <location evidence="1">Membrane</location>
        <topology evidence="1">Multi-pass membrane protein</topology>
    </subcellularLocation>
</comment>
<comment type="catalytic activity">
    <reaction evidence="9 10">
        <text>L-cysteinyl-[protein] + hexadecanoyl-CoA = S-hexadecanoyl-L-cysteinyl-[protein] + CoA</text>
        <dbReference type="Rhea" id="RHEA:36683"/>
        <dbReference type="Rhea" id="RHEA-COMP:10131"/>
        <dbReference type="Rhea" id="RHEA-COMP:11032"/>
        <dbReference type="ChEBI" id="CHEBI:29950"/>
        <dbReference type="ChEBI" id="CHEBI:57287"/>
        <dbReference type="ChEBI" id="CHEBI:57379"/>
        <dbReference type="ChEBI" id="CHEBI:74151"/>
        <dbReference type="EC" id="2.3.1.225"/>
    </reaction>
</comment>
<keyword evidence="8 10" id="KW-0012">Acyltransferase</keyword>
<evidence type="ECO:0000256" key="5">
    <source>
        <dbReference type="ARBA" id="ARBA00023136"/>
    </source>
</evidence>
<dbReference type="InterPro" id="IPR039859">
    <property type="entry name" value="PFA4/ZDH16/20/ERF2-like"/>
</dbReference>
<dbReference type="EMBL" id="UNSH01000081">
    <property type="protein sequence ID" value="SZF05631.1"/>
    <property type="molecule type" value="Genomic_DNA"/>
</dbReference>
<evidence type="ECO:0000256" key="8">
    <source>
        <dbReference type="ARBA" id="ARBA00023315"/>
    </source>
</evidence>
<feature type="transmembrane region" description="Helical" evidence="10">
    <location>
        <begin position="262"/>
        <end position="286"/>
    </location>
</feature>
<dbReference type="InterPro" id="IPR001594">
    <property type="entry name" value="Palmitoyltrfase_DHHC"/>
</dbReference>
<evidence type="ECO:0000313" key="13">
    <source>
        <dbReference type="Proteomes" id="UP000275772"/>
    </source>
</evidence>
<protein>
    <recommendedName>
        <fullName evidence="10">Palmitoyltransferase</fullName>
        <ecNumber evidence="10">2.3.1.225</ecNumber>
    </recommendedName>
</protein>
<feature type="transmembrane region" description="Helical" evidence="10">
    <location>
        <begin position="79"/>
        <end position="97"/>
    </location>
</feature>
<reference evidence="12 13" key="1">
    <citation type="submission" date="2017-11" db="EMBL/GenBank/DDBJ databases">
        <authorList>
            <person name="Kracher B."/>
        </authorList>
    </citation>
    <scope>NUCLEOTIDE SEQUENCE [LARGE SCALE GENOMIC DNA]</scope>
    <source>
        <strain evidence="12 13">RACE1</strain>
    </source>
</reference>
<evidence type="ECO:0000256" key="6">
    <source>
        <dbReference type="ARBA" id="ARBA00023139"/>
    </source>
</evidence>
<evidence type="ECO:0000256" key="4">
    <source>
        <dbReference type="ARBA" id="ARBA00022989"/>
    </source>
</evidence>
<dbReference type="AlphaFoldDB" id="A0A383UZ70"/>
<dbReference type="EC" id="2.3.1.225" evidence="10"/>
<name>A0A383UZ70_BLUHO</name>